<dbReference type="GO" id="GO:0005829">
    <property type="term" value="C:cytosol"/>
    <property type="evidence" value="ECO:0007669"/>
    <property type="project" value="TreeGrafter"/>
</dbReference>
<dbReference type="AlphaFoldDB" id="A0A0G0YRF6"/>
<dbReference type="GO" id="GO:0016787">
    <property type="term" value="F:hydrolase activity"/>
    <property type="evidence" value="ECO:0007669"/>
    <property type="project" value="UniProtKB-KW"/>
</dbReference>
<dbReference type="SUPFAM" id="SSF52540">
    <property type="entry name" value="P-loop containing nucleoside triphosphate hydrolases"/>
    <property type="match status" value="1"/>
</dbReference>
<organism evidence="11 12">
    <name type="scientific">candidate division WWE3 bacterium GW2011_GWF1_42_14</name>
    <dbReference type="NCBI Taxonomy" id="1619138"/>
    <lineage>
        <taxon>Bacteria</taxon>
        <taxon>Katanobacteria</taxon>
    </lineage>
</organism>
<reference evidence="11 12" key="1">
    <citation type="journal article" date="2015" name="Nature">
        <title>rRNA introns, odd ribosomes, and small enigmatic genomes across a large radiation of phyla.</title>
        <authorList>
            <person name="Brown C.T."/>
            <person name="Hug L.A."/>
            <person name="Thomas B.C."/>
            <person name="Sharon I."/>
            <person name="Castelle C.J."/>
            <person name="Singh A."/>
            <person name="Wilkins M.J."/>
            <person name="Williams K.H."/>
            <person name="Banfield J.F."/>
        </authorList>
    </citation>
    <scope>NUCLEOTIDE SEQUENCE [LARGE SCALE GENOMIC DNA]</scope>
</reference>
<dbReference type="InterPro" id="IPR001650">
    <property type="entry name" value="Helicase_C-like"/>
</dbReference>
<dbReference type="InterPro" id="IPR014001">
    <property type="entry name" value="Helicase_ATP-bd"/>
</dbReference>
<dbReference type="EMBL" id="LCCU01000003">
    <property type="protein sequence ID" value="KKS39232.1"/>
    <property type="molecule type" value="Genomic_DNA"/>
</dbReference>
<dbReference type="PATRIC" id="fig|1619138.3.peg.197"/>
<evidence type="ECO:0000259" key="8">
    <source>
        <dbReference type="PROSITE" id="PS51192"/>
    </source>
</evidence>
<feature type="short sequence motif" description="Q motif" evidence="6">
    <location>
        <begin position="80"/>
        <end position="108"/>
    </location>
</feature>
<dbReference type="Pfam" id="PF00270">
    <property type="entry name" value="DEAD"/>
    <property type="match status" value="1"/>
</dbReference>
<evidence type="ECO:0000259" key="10">
    <source>
        <dbReference type="PROSITE" id="PS51195"/>
    </source>
</evidence>
<evidence type="ECO:0000313" key="11">
    <source>
        <dbReference type="EMBL" id="KKS39232.1"/>
    </source>
</evidence>
<evidence type="ECO:0000256" key="1">
    <source>
        <dbReference type="ARBA" id="ARBA00022741"/>
    </source>
</evidence>
<dbReference type="PROSITE" id="PS51192">
    <property type="entry name" value="HELICASE_ATP_BIND_1"/>
    <property type="match status" value="1"/>
</dbReference>
<evidence type="ECO:0000259" key="9">
    <source>
        <dbReference type="PROSITE" id="PS51194"/>
    </source>
</evidence>
<sequence length="422" mass="47086">MHTKSYGHSNSSSRFARSRRKFGSARNYGSNSKYGSSGGSFGGASRFQRRNPYSGAYINTDLFVSKAVKGESESMYVPTMTFNDYILVQTLQKNISKKAYLHPTKIQAEIIPQILSGQDVLGVACTGSGKTAAYLIPMINKVIRNQGQKCLIIAPTRELINQIRAEYSLLTSGTHLRDVVIMGGASYSEQIRLIKKDPHFVIATPGRLLELCERKQIDLSSFNNIILDEVDEMLDMGFINDVKKIVTKLNNSRQSLFFSATLSKKAEEVANSLLRNPYKVEIERQEAVRNVDQDIVRIDSGKSKIDVLHGLLINADFKRVLVFSKTKRGAEEVSSELRKRGHKSGSLHGNKSLGQRSKVLSEFKKYEIDILVATDVASRGIDVPDITHVINYDPPATFTDYIHRVGRTGRMGKKGIALTFIR</sequence>
<dbReference type="PROSITE" id="PS51194">
    <property type="entry name" value="HELICASE_CTER"/>
    <property type="match status" value="1"/>
</dbReference>
<dbReference type="InterPro" id="IPR044742">
    <property type="entry name" value="DEAD/DEAH_RhlB"/>
</dbReference>
<keyword evidence="1" id="KW-0547">Nucleotide-binding</keyword>
<keyword evidence="3 11" id="KW-0347">Helicase</keyword>
<name>A0A0G0YRF6_UNCKA</name>
<accession>A0A0G0YRF6</accession>
<dbReference type="CDD" id="cd18787">
    <property type="entry name" value="SF2_C_DEAD"/>
    <property type="match status" value="1"/>
</dbReference>
<evidence type="ECO:0000256" key="2">
    <source>
        <dbReference type="ARBA" id="ARBA00022801"/>
    </source>
</evidence>
<dbReference type="SMART" id="SM00487">
    <property type="entry name" value="DEXDc"/>
    <property type="match status" value="1"/>
</dbReference>
<evidence type="ECO:0000256" key="6">
    <source>
        <dbReference type="PROSITE-ProRule" id="PRU00552"/>
    </source>
</evidence>
<feature type="region of interest" description="Disordered" evidence="7">
    <location>
        <begin position="1"/>
        <end position="41"/>
    </location>
</feature>
<protein>
    <submittedName>
        <fullName evidence="11">ATP-dependent RNA helicase RhlE</fullName>
    </submittedName>
</protein>
<dbReference type="GO" id="GO:0005524">
    <property type="term" value="F:ATP binding"/>
    <property type="evidence" value="ECO:0007669"/>
    <property type="project" value="UniProtKB-KW"/>
</dbReference>
<evidence type="ECO:0000256" key="5">
    <source>
        <dbReference type="ARBA" id="ARBA00038437"/>
    </source>
</evidence>
<feature type="compositionally biased region" description="Low complexity" evidence="7">
    <location>
        <begin position="24"/>
        <end position="35"/>
    </location>
</feature>
<dbReference type="InterPro" id="IPR011545">
    <property type="entry name" value="DEAD/DEAH_box_helicase_dom"/>
</dbReference>
<evidence type="ECO:0000313" key="12">
    <source>
        <dbReference type="Proteomes" id="UP000033847"/>
    </source>
</evidence>
<feature type="compositionally biased region" description="Polar residues" evidence="7">
    <location>
        <begin position="1"/>
        <end position="10"/>
    </location>
</feature>
<dbReference type="Pfam" id="PF00271">
    <property type="entry name" value="Helicase_C"/>
    <property type="match status" value="1"/>
</dbReference>
<dbReference type="InterPro" id="IPR014014">
    <property type="entry name" value="RNA_helicase_DEAD_Q_motif"/>
</dbReference>
<keyword evidence="2" id="KW-0378">Hydrolase</keyword>
<evidence type="ECO:0000256" key="3">
    <source>
        <dbReference type="ARBA" id="ARBA00022806"/>
    </source>
</evidence>
<dbReference type="PANTHER" id="PTHR47959">
    <property type="entry name" value="ATP-DEPENDENT RNA HELICASE RHLE-RELATED"/>
    <property type="match status" value="1"/>
</dbReference>
<evidence type="ECO:0000256" key="4">
    <source>
        <dbReference type="ARBA" id="ARBA00022840"/>
    </source>
</evidence>
<feature type="domain" description="Helicase C-terminal" evidence="9">
    <location>
        <begin position="307"/>
        <end position="422"/>
    </location>
</feature>
<dbReference type="Proteomes" id="UP000033847">
    <property type="component" value="Unassembled WGS sequence"/>
</dbReference>
<comment type="similarity">
    <text evidence="5">Belongs to the DEAD box helicase family.</text>
</comment>
<evidence type="ECO:0000256" key="7">
    <source>
        <dbReference type="SAM" id="MobiDB-lite"/>
    </source>
</evidence>
<dbReference type="CDD" id="cd00268">
    <property type="entry name" value="DEADc"/>
    <property type="match status" value="1"/>
</dbReference>
<dbReference type="PANTHER" id="PTHR47959:SF13">
    <property type="entry name" value="ATP-DEPENDENT RNA HELICASE RHLE"/>
    <property type="match status" value="1"/>
</dbReference>
<proteinExistence type="inferred from homology"/>
<feature type="domain" description="DEAD-box RNA helicase Q" evidence="10">
    <location>
        <begin position="80"/>
        <end position="108"/>
    </location>
</feature>
<dbReference type="InterPro" id="IPR050079">
    <property type="entry name" value="DEAD_box_RNA_helicase"/>
</dbReference>
<dbReference type="InterPro" id="IPR027417">
    <property type="entry name" value="P-loop_NTPase"/>
</dbReference>
<gene>
    <name evidence="11" type="ORF">UV00_C0003G0064</name>
</gene>
<dbReference type="SMART" id="SM00490">
    <property type="entry name" value="HELICc"/>
    <property type="match status" value="1"/>
</dbReference>
<keyword evidence="4" id="KW-0067">ATP-binding</keyword>
<dbReference type="GO" id="GO:0003724">
    <property type="term" value="F:RNA helicase activity"/>
    <property type="evidence" value="ECO:0007669"/>
    <property type="project" value="InterPro"/>
</dbReference>
<comment type="caution">
    <text evidence="11">The sequence shown here is derived from an EMBL/GenBank/DDBJ whole genome shotgun (WGS) entry which is preliminary data.</text>
</comment>
<feature type="domain" description="Helicase ATP-binding" evidence="8">
    <location>
        <begin position="111"/>
        <end position="280"/>
    </location>
</feature>
<dbReference type="Gene3D" id="3.40.50.300">
    <property type="entry name" value="P-loop containing nucleotide triphosphate hydrolases"/>
    <property type="match status" value="2"/>
</dbReference>
<dbReference type="GO" id="GO:0003676">
    <property type="term" value="F:nucleic acid binding"/>
    <property type="evidence" value="ECO:0007669"/>
    <property type="project" value="InterPro"/>
</dbReference>
<dbReference type="PROSITE" id="PS51195">
    <property type="entry name" value="Q_MOTIF"/>
    <property type="match status" value="1"/>
</dbReference>